<proteinExistence type="inferred from homology"/>
<evidence type="ECO:0000256" key="7">
    <source>
        <dbReference type="ARBA" id="ARBA00022660"/>
    </source>
</evidence>
<evidence type="ECO:0000256" key="10">
    <source>
        <dbReference type="ARBA" id="ARBA00022967"/>
    </source>
</evidence>
<keyword evidence="14 18" id="KW-0830">Ubiquinone</keyword>
<comment type="function">
    <text evidence="18">Core subunit of the mitochondrial membrane respiratory chain NADH dehydrogenase (Complex I) which catalyzes electron transfer from NADH through the respiratory chain, using ubiquinone as an electron acceptor. Essential for the catalytic activity and assembly of complex I.</text>
</comment>
<evidence type="ECO:0000259" key="19">
    <source>
        <dbReference type="Pfam" id="PF00361"/>
    </source>
</evidence>
<keyword evidence="7 18" id="KW-0679">Respiratory chain</keyword>
<evidence type="ECO:0000256" key="16">
    <source>
        <dbReference type="ARBA" id="ARBA00023136"/>
    </source>
</evidence>
<evidence type="ECO:0000256" key="2">
    <source>
        <dbReference type="ARBA" id="ARBA00004448"/>
    </source>
</evidence>
<evidence type="ECO:0000256" key="1">
    <source>
        <dbReference type="ARBA" id="ARBA00003257"/>
    </source>
</evidence>
<name>A0A8A9WMK7_9DIPT</name>
<dbReference type="AlphaFoldDB" id="A0A8A9WMK7"/>
<evidence type="ECO:0000256" key="15">
    <source>
        <dbReference type="ARBA" id="ARBA00023128"/>
    </source>
</evidence>
<dbReference type="CTD" id="4536"/>
<feature type="transmembrane region" description="Helical" evidence="18">
    <location>
        <begin position="269"/>
        <end position="290"/>
    </location>
</feature>
<evidence type="ECO:0000256" key="18">
    <source>
        <dbReference type="RuleBase" id="RU003403"/>
    </source>
</evidence>
<keyword evidence="8 18" id="KW-0812">Transmembrane</keyword>
<dbReference type="PANTHER" id="PTHR46552:SF1">
    <property type="entry name" value="NADH-UBIQUINONE OXIDOREDUCTASE CHAIN 2"/>
    <property type="match status" value="1"/>
</dbReference>
<organism evidence="21">
    <name type="scientific">Clinotanypus yani</name>
    <dbReference type="NCBI Taxonomy" id="1707130"/>
    <lineage>
        <taxon>Eukaryota</taxon>
        <taxon>Metazoa</taxon>
        <taxon>Ecdysozoa</taxon>
        <taxon>Arthropoda</taxon>
        <taxon>Hexapoda</taxon>
        <taxon>Insecta</taxon>
        <taxon>Pterygota</taxon>
        <taxon>Neoptera</taxon>
        <taxon>Endopterygota</taxon>
        <taxon>Diptera</taxon>
        <taxon>Nematocera</taxon>
        <taxon>Chironomoidea</taxon>
        <taxon>Chironomidae</taxon>
        <taxon>Clinotanypus</taxon>
    </lineage>
</organism>
<reference evidence="21" key="1">
    <citation type="submission" date="2020-12" db="EMBL/GenBank/DDBJ databases">
        <authorList>
            <person name="Lin X.-L."/>
        </authorList>
    </citation>
    <scope>NUCLEOTIDE SEQUENCE</scope>
</reference>
<feature type="transmembrane region" description="Helical" evidence="18">
    <location>
        <begin position="316"/>
        <end position="340"/>
    </location>
</feature>
<sequence length="341" mass="39497">MFKNSSKLLFFITLIGGTLITISANSWFGAWMGLEINLLSFIPLMINTNNSLSSEAALKYFLTQALASAIFLFAVILMFVLNNWENPLMMSYNNLLISSTLFLKSGAAPFHFWFPEVMEGLTWNNSLILMTWQKIAPLMLLSYCLNYNFLYFVIIISILIGSIGGLNQTSLRKLMAFSSINHLGWMTAGMLNSENLWMTYFLLYSFLSFAIVFLFNNFKLFHINQMFVLFNNNTVIKFILFLSLLSLGGLPPFLGFLPKWLIIESLVNMNLLFLMTVMVCLTLITLYFYIRICYAAFLLNHNENNWSFNNFYSNKNYYWCLILAFFSIAGFFLISIFYWLL</sequence>
<evidence type="ECO:0000259" key="20">
    <source>
        <dbReference type="Pfam" id="PF06444"/>
    </source>
</evidence>
<evidence type="ECO:0000256" key="8">
    <source>
        <dbReference type="ARBA" id="ARBA00022692"/>
    </source>
</evidence>
<dbReference type="GO" id="GO:0008137">
    <property type="term" value="F:NADH dehydrogenase (ubiquinone) activity"/>
    <property type="evidence" value="ECO:0007669"/>
    <property type="project" value="UniProtKB-EC"/>
</dbReference>
<accession>A0A8A9WMK7</accession>
<evidence type="ECO:0000313" key="21">
    <source>
        <dbReference type="EMBL" id="QTT60880.1"/>
    </source>
</evidence>
<feature type="domain" description="NADH dehydrogenase subunit 2 C-terminal" evidence="20">
    <location>
        <begin position="286"/>
        <end position="338"/>
    </location>
</feature>
<dbReference type="GeneID" id="70589666"/>
<evidence type="ECO:0000256" key="9">
    <source>
        <dbReference type="ARBA" id="ARBA00022792"/>
    </source>
</evidence>
<feature type="domain" description="NADH:quinone oxidoreductase/Mrp antiporter transmembrane" evidence="19">
    <location>
        <begin position="24"/>
        <end position="285"/>
    </location>
</feature>
<keyword evidence="10 18" id="KW-1278">Translocase</keyword>
<comment type="catalytic activity">
    <reaction evidence="17 18">
        <text>a ubiquinone + NADH + 5 H(+)(in) = a ubiquinol + NAD(+) + 4 H(+)(out)</text>
        <dbReference type="Rhea" id="RHEA:29091"/>
        <dbReference type="Rhea" id="RHEA-COMP:9565"/>
        <dbReference type="Rhea" id="RHEA-COMP:9566"/>
        <dbReference type="ChEBI" id="CHEBI:15378"/>
        <dbReference type="ChEBI" id="CHEBI:16389"/>
        <dbReference type="ChEBI" id="CHEBI:17976"/>
        <dbReference type="ChEBI" id="CHEBI:57540"/>
        <dbReference type="ChEBI" id="CHEBI:57945"/>
        <dbReference type="EC" id="7.1.1.2"/>
    </reaction>
</comment>
<dbReference type="GO" id="GO:0006120">
    <property type="term" value="P:mitochondrial electron transport, NADH to ubiquinone"/>
    <property type="evidence" value="ECO:0007669"/>
    <property type="project" value="InterPro"/>
</dbReference>
<comment type="subcellular location">
    <subcellularLocation>
        <location evidence="2 18">Mitochondrion inner membrane</location>
        <topology evidence="2 18">Multi-pass membrane protein</topology>
    </subcellularLocation>
</comment>
<keyword evidence="12 18" id="KW-1133">Transmembrane helix</keyword>
<gene>
    <name evidence="21" type="primary">ND2</name>
</gene>
<evidence type="ECO:0000256" key="4">
    <source>
        <dbReference type="ARBA" id="ARBA00012944"/>
    </source>
</evidence>
<dbReference type="PANTHER" id="PTHR46552">
    <property type="entry name" value="NADH-UBIQUINONE OXIDOREDUCTASE CHAIN 2"/>
    <property type="match status" value="1"/>
</dbReference>
<feature type="transmembrane region" description="Helical" evidence="18">
    <location>
        <begin position="196"/>
        <end position="215"/>
    </location>
</feature>
<evidence type="ECO:0000256" key="12">
    <source>
        <dbReference type="ARBA" id="ARBA00022989"/>
    </source>
</evidence>
<evidence type="ECO:0000256" key="5">
    <source>
        <dbReference type="ARBA" id="ARBA00021008"/>
    </source>
</evidence>
<dbReference type="EC" id="7.1.1.2" evidence="4 18"/>
<dbReference type="Pfam" id="PF00361">
    <property type="entry name" value="Proton_antipo_M"/>
    <property type="match status" value="1"/>
</dbReference>
<keyword evidence="16 18" id="KW-0472">Membrane</keyword>
<keyword evidence="15 18" id="KW-0496">Mitochondrion</keyword>
<dbReference type="InterPro" id="IPR050175">
    <property type="entry name" value="Complex_I_Subunit_2"/>
</dbReference>
<evidence type="ECO:0000256" key="3">
    <source>
        <dbReference type="ARBA" id="ARBA00007012"/>
    </source>
</evidence>
<dbReference type="InterPro" id="IPR010933">
    <property type="entry name" value="NADH_DH_su2_C"/>
</dbReference>
<feature type="transmembrane region" description="Helical" evidence="18">
    <location>
        <begin position="60"/>
        <end position="81"/>
    </location>
</feature>
<evidence type="ECO:0000256" key="6">
    <source>
        <dbReference type="ARBA" id="ARBA00022448"/>
    </source>
</evidence>
<dbReference type="RefSeq" id="YP_010249749.1">
    <property type="nucleotide sequence ID" value="NC_060343.1"/>
</dbReference>
<evidence type="ECO:0000256" key="17">
    <source>
        <dbReference type="ARBA" id="ARBA00049551"/>
    </source>
</evidence>
<keyword evidence="6" id="KW-0813">Transport</keyword>
<dbReference type="EMBL" id="MW373524">
    <property type="protein sequence ID" value="QTT60880.1"/>
    <property type="molecule type" value="Genomic_DNA"/>
</dbReference>
<keyword evidence="11 18" id="KW-0249">Electron transport</keyword>
<protein>
    <recommendedName>
        <fullName evidence="5 18">NADH-ubiquinone oxidoreductase chain 2</fullName>
        <ecNumber evidence="4 18">7.1.1.2</ecNumber>
    </recommendedName>
</protein>
<feature type="transmembrane region" description="Helical" evidence="18">
    <location>
        <begin position="235"/>
        <end position="257"/>
    </location>
</feature>
<dbReference type="GO" id="GO:0005743">
    <property type="term" value="C:mitochondrial inner membrane"/>
    <property type="evidence" value="ECO:0007669"/>
    <property type="project" value="UniProtKB-SubCell"/>
</dbReference>
<evidence type="ECO:0000256" key="11">
    <source>
        <dbReference type="ARBA" id="ARBA00022982"/>
    </source>
</evidence>
<comment type="similarity">
    <text evidence="3 18">Belongs to the complex I subunit 2 family.</text>
</comment>
<keyword evidence="9 18" id="KW-0999">Mitochondrion inner membrane</keyword>
<dbReference type="Pfam" id="PF06444">
    <property type="entry name" value="NADH_dehy_S2_C"/>
    <property type="match status" value="1"/>
</dbReference>
<dbReference type="InterPro" id="IPR003917">
    <property type="entry name" value="NADH_UbQ_OxRdtase_chain2"/>
</dbReference>
<geneLocation type="mitochondrion" evidence="21"/>
<dbReference type="InterPro" id="IPR001750">
    <property type="entry name" value="ND/Mrp_TM"/>
</dbReference>
<dbReference type="PRINTS" id="PR01436">
    <property type="entry name" value="NADHDHGNASE2"/>
</dbReference>
<evidence type="ECO:0000256" key="13">
    <source>
        <dbReference type="ARBA" id="ARBA00023027"/>
    </source>
</evidence>
<feature type="transmembrane region" description="Helical" evidence="18">
    <location>
        <begin position="149"/>
        <end position="166"/>
    </location>
</feature>
<evidence type="ECO:0000256" key="14">
    <source>
        <dbReference type="ARBA" id="ARBA00023075"/>
    </source>
</evidence>
<keyword evidence="13 18" id="KW-0520">NAD</keyword>
<comment type="function">
    <text evidence="1">Core subunit of the mitochondrial membrane respiratory chain NADH dehydrogenase (Complex I) that is believed to belong to the minimal assembly required for catalysis. Complex I functions in the transfer of electrons from NADH to the respiratory chain. The immediate electron acceptor for the enzyme is believed to be ubiquinone.</text>
</comment>